<name>A0A931CA75_9ACTN</name>
<accession>A0A931CA75</accession>
<evidence type="ECO:0000313" key="1">
    <source>
        <dbReference type="EMBL" id="MBG0562856.1"/>
    </source>
</evidence>
<gene>
    <name evidence="1" type="ORF">I4J89_15470</name>
</gene>
<organism evidence="1 2">
    <name type="scientific">Actinoplanes aureus</name>
    <dbReference type="NCBI Taxonomy" id="2792083"/>
    <lineage>
        <taxon>Bacteria</taxon>
        <taxon>Bacillati</taxon>
        <taxon>Actinomycetota</taxon>
        <taxon>Actinomycetes</taxon>
        <taxon>Micromonosporales</taxon>
        <taxon>Micromonosporaceae</taxon>
        <taxon>Actinoplanes</taxon>
    </lineage>
</organism>
<protein>
    <submittedName>
        <fullName evidence="1">Uncharacterized protein</fullName>
    </submittedName>
</protein>
<dbReference type="RefSeq" id="WP_196414646.1">
    <property type="nucleotide sequence ID" value="NZ_JADQTO010000006.1"/>
</dbReference>
<keyword evidence="2" id="KW-1185">Reference proteome</keyword>
<dbReference type="Proteomes" id="UP000598146">
    <property type="component" value="Unassembled WGS sequence"/>
</dbReference>
<dbReference type="NCBIfam" id="NF045895">
    <property type="entry name" value="tail_region"/>
    <property type="match status" value="1"/>
</dbReference>
<sequence length="61" mass="7263">MASVTIHMMEVHFQVEGDDDAVFARLFERHINAWSRAYARECERRARTDQERAIGDRQARR</sequence>
<proteinExistence type="predicted"/>
<evidence type="ECO:0000313" key="2">
    <source>
        <dbReference type="Proteomes" id="UP000598146"/>
    </source>
</evidence>
<reference evidence="1" key="1">
    <citation type="submission" date="2020-11" db="EMBL/GenBank/DDBJ databases">
        <title>Isolation and identification of active actinomycetes.</title>
        <authorList>
            <person name="Sun X."/>
        </authorList>
    </citation>
    <scope>NUCLEOTIDE SEQUENCE</scope>
    <source>
        <strain evidence="1">NEAU-A11</strain>
    </source>
</reference>
<dbReference type="EMBL" id="JADQTO010000006">
    <property type="protein sequence ID" value="MBG0562856.1"/>
    <property type="molecule type" value="Genomic_DNA"/>
</dbReference>
<comment type="caution">
    <text evidence="1">The sequence shown here is derived from an EMBL/GenBank/DDBJ whole genome shotgun (WGS) entry which is preliminary data.</text>
</comment>
<dbReference type="AlphaFoldDB" id="A0A931CA75"/>